<sequence length="182" mass="20973">STNGNNGNTSEPRAVEKVELYKYREGAEKHRLEAQKLVYGPWISYANVDMSASDIRSTFKTKFEGLLREPLPENVHLLTFESWKENSFLVRLEHMFEAHEHPTLSKDVDVQLKTLLADYNVTDAVELSLGANQVKSNTQRLHWRHESPTVEIQSHPLTSDLLVKLQPMEIRTFQLFVEPIQS</sequence>
<organism evidence="2">
    <name type="scientific">Clastoptera arizonana</name>
    <name type="common">Arizona spittle bug</name>
    <dbReference type="NCBI Taxonomy" id="38151"/>
    <lineage>
        <taxon>Eukaryota</taxon>
        <taxon>Metazoa</taxon>
        <taxon>Ecdysozoa</taxon>
        <taxon>Arthropoda</taxon>
        <taxon>Hexapoda</taxon>
        <taxon>Insecta</taxon>
        <taxon>Pterygota</taxon>
        <taxon>Neoptera</taxon>
        <taxon>Paraneoptera</taxon>
        <taxon>Hemiptera</taxon>
        <taxon>Auchenorrhyncha</taxon>
        <taxon>Cercopoidea</taxon>
        <taxon>Clastopteridae</taxon>
        <taxon>Clastoptera</taxon>
    </lineage>
</organism>
<dbReference type="InterPro" id="IPR041147">
    <property type="entry name" value="GH38_C"/>
</dbReference>
<feature type="non-terminal residue" evidence="2">
    <location>
        <position position="1"/>
    </location>
</feature>
<reference evidence="2" key="1">
    <citation type="submission" date="2015-12" db="EMBL/GenBank/DDBJ databases">
        <title>De novo transcriptome assembly of four potential Pierce s Disease insect vectors from Arizona vineyards.</title>
        <authorList>
            <person name="Tassone E.E."/>
        </authorList>
    </citation>
    <scope>NUCLEOTIDE SEQUENCE</scope>
</reference>
<dbReference type="GO" id="GO:0030246">
    <property type="term" value="F:carbohydrate binding"/>
    <property type="evidence" value="ECO:0007669"/>
    <property type="project" value="InterPro"/>
</dbReference>
<name>A0A1B6CY80_9HEMI</name>
<gene>
    <name evidence="2" type="ORF">g.18344</name>
</gene>
<evidence type="ECO:0000313" key="2">
    <source>
        <dbReference type="EMBL" id="JAS18358.1"/>
    </source>
</evidence>
<dbReference type="Gene3D" id="2.60.40.1360">
    <property type="match status" value="1"/>
</dbReference>
<proteinExistence type="predicted"/>
<dbReference type="Pfam" id="PF17677">
    <property type="entry name" value="Glyco_hydro38C2"/>
    <property type="match status" value="1"/>
</dbReference>
<dbReference type="AlphaFoldDB" id="A0A1B6CY80"/>
<dbReference type="GO" id="GO:0005764">
    <property type="term" value="C:lysosome"/>
    <property type="evidence" value="ECO:0007669"/>
    <property type="project" value="TreeGrafter"/>
</dbReference>
<dbReference type="GO" id="GO:0005975">
    <property type="term" value="P:carbohydrate metabolic process"/>
    <property type="evidence" value="ECO:0007669"/>
    <property type="project" value="InterPro"/>
</dbReference>
<dbReference type="SUPFAM" id="SSF74650">
    <property type="entry name" value="Galactose mutarotase-like"/>
    <property type="match status" value="1"/>
</dbReference>
<evidence type="ECO:0000259" key="1">
    <source>
        <dbReference type="Pfam" id="PF17677"/>
    </source>
</evidence>
<dbReference type="InterPro" id="IPR011013">
    <property type="entry name" value="Gal_mutarotase_sf_dom"/>
</dbReference>
<feature type="domain" description="Glycosyl hydrolases family 38 C-terminal" evidence="1">
    <location>
        <begin position="74"/>
        <end position="173"/>
    </location>
</feature>
<dbReference type="EMBL" id="GEDC01018940">
    <property type="protein sequence ID" value="JAS18358.1"/>
    <property type="molecule type" value="Transcribed_RNA"/>
</dbReference>
<dbReference type="InterPro" id="IPR050843">
    <property type="entry name" value="Glycosyl_Hydrlase_38"/>
</dbReference>
<dbReference type="PANTHER" id="PTHR11607:SF3">
    <property type="entry name" value="LYSOSOMAL ALPHA-MANNOSIDASE"/>
    <property type="match status" value="1"/>
</dbReference>
<dbReference type="PANTHER" id="PTHR11607">
    <property type="entry name" value="ALPHA-MANNOSIDASE"/>
    <property type="match status" value="1"/>
</dbReference>
<dbReference type="GO" id="GO:0004559">
    <property type="term" value="F:alpha-mannosidase activity"/>
    <property type="evidence" value="ECO:0007669"/>
    <property type="project" value="TreeGrafter"/>
</dbReference>
<accession>A0A1B6CY80</accession>
<protein>
    <recommendedName>
        <fullName evidence="1">Glycosyl hydrolases family 38 C-terminal domain-containing protein</fullName>
    </recommendedName>
</protein>